<accession>A0A1H9X280</accession>
<keyword evidence="2" id="KW-0808">Transferase</keyword>
<dbReference type="Gene3D" id="3.40.50.2000">
    <property type="entry name" value="Glycogen Phosphorylase B"/>
    <property type="match status" value="2"/>
</dbReference>
<dbReference type="AlphaFoldDB" id="A0A1H9X280"/>
<feature type="domain" description="Glycosyl transferase family 1" evidence="1">
    <location>
        <begin position="217"/>
        <end position="368"/>
    </location>
</feature>
<dbReference type="PANTHER" id="PTHR12526:SF630">
    <property type="entry name" value="GLYCOSYLTRANSFERASE"/>
    <property type="match status" value="1"/>
</dbReference>
<dbReference type="RefSeq" id="WP_074758832.1">
    <property type="nucleotide sequence ID" value="NZ_FOGJ01000040.1"/>
</dbReference>
<gene>
    <name evidence="2" type="ORF">SAMN04487884_14012</name>
</gene>
<dbReference type="CDD" id="cd03811">
    <property type="entry name" value="GT4_GT28_WabH-like"/>
    <property type="match status" value="1"/>
</dbReference>
<dbReference type="InterPro" id="IPR001296">
    <property type="entry name" value="Glyco_trans_1"/>
</dbReference>
<dbReference type="SUPFAM" id="SSF53756">
    <property type="entry name" value="UDP-Glycosyltransferase/glycogen phosphorylase"/>
    <property type="match status" value="1"/>
</dbReference>
<proteinExistence type="predicted"/>
<evidence type="ECO:0000259" key="1">
    <source>
        <dbReference type="Pfam" id="PF00534"/>
    </source>
</evidence>
<evidence type="ECO:0000313" key="2">
    <source>
        <dbReference type="EMBL" id="SES40215.1"/>
    </source>
</evidence>
<evidence type="ECO:0000313" key="3">
    <source>
        <dbReference type="Proteomes" id="UP000182584"/>
    </source>
</evidence>
<name>A0A1H9X280_BUTFI</name>
<dbReference type="GO" id="GO:0016757">
    <property type="term" value="F:glycosyltransferase activity"/>
    <property type="evidence" value="ECO:0007669"/>
    <property type="project" value="InterPro"/>
</dbReference>
<dbReference type="EMBL" id="FOGJ01000040">
    <property type="protein sequence ID" value="SES40215.1"/>
    <property type="molecule type" value="Genomic_DNA"/>
</dbReference>
<dbReference type="Pfam" id="PF00534">
    <property type="entry name" value="Glycos_transf_1"/>
    <property type="match status" value="1"/>
</dbReference>
<sequence>MKKVLFVMQSLYNGGAERSLINLLNELPEDKYKIDILLFKREGVFMKQVPEFVKILDTPVALNKLSVPLKKSGKYIPVKVVGTTISRLAEREKKQQEAYRWKHCYTKFIDDLDEYYDVAIAYMSGEILYYLCDKVKAAKKYVWIHNDYRAAHHPREYDYPYLKQVDGIVSVSESCSDILKEEFPEFSDKIYYISNINSSEVIRKRAEEFVPVEFKAESYEPIILSIGRLSPQKGFDIAVNAAYIMKNRGLHFTWFIIGDGPEEKNLKEAINEYGLNEYFQLLGKKENPYPYIKNCTIFAQTSRYEGKSMVLDEAKILCRPILTTAYPTASDQIAADKEGVIVNICAEDIAAGLEKMITDASFCHELSDYLGMREFGNSEEVRKYMQLIDNNHIS</sequence>
<reference evidence="2 3" key="1">
    <citation type="submission" date="2016-10" db="EMBL/GenBank/DDBJ databases">
        <authorList>
            <person name="de Groot N.N."/>
        </authorList>
    </citation>
    <scope>NUCLEOTIDE SEQUENCE [LARGE SCALE GENOMIC DNA]</scope>
    <source>
        <strain evidence="2 3">AR40</strain>
    </source>
</reference>
<organism evidence="2 3">
    <name type="scientific">Butyrivibrio fibrisolvens</name>
    <dbReference type="NCBI Taxonomy" id="831"/>
    <lineage>
        <taxon>Bacteria</taxon>
        <taxon>Bacillati</taxon>
        <taxon>Bacillota</taxon>
        <taxon>Clostridia</taxon>
        <taxon>Lachnospirales</taxon>
        <taxon>Lachnospiraceae</taxon>
        <taxon>Butyrivibrio</taxon>
    </lineage>
</organism>
<protein>
    <submittedName>
        <fullName evidence="2">Glycosyltransferase involved in cell wall bisynthesis</fullName>
    </submittedName>
</protein>
<dbReference type="PANTHER" id="PTHR12526">
    <property type="entry name" value="GLYCOSYLTRANSFERASE"/>
    <property type="match status" value="1"/>
</dbReference>
<dbReference type="Proteomes" id="UP000182584">
    <property type="component" value="Unassembled WGS sequence"/>
</dbReference>
<dbReference type="OrthoDB" id="9762705at2"/>